<keyword evidence="5 6" id="KW-0482">Metalloprotease</keyword>
<dbReference type="Pfam" id="PF01432">
    <property type="entry name" value="Peptidase_M3"/>
    <property type="match status" value="1"/>
</dbReference>
<feature type="domain" description="Peptidase M3A/M3B catalytic" evidence="7">
    <location>
        <begin position="240"/>
        <end position="620"/>
    </location>
</feature>
<comment type="similarity">
    <text evidence="6">Belongs to the peptidase M3B family.</text>
</comment>
<dbReference type="GO" id="GO:0006508">
    <property type="term" value="P:proteolysis"/>
    <property type="evidence" value="ECO:0007669"/>
    <property type="project" value="UniProtKB-KW"/>
</dbReference>
<evidence type="ECO:0000313" key="10">
    <source>
        <dbReference type="Proteomes" id="UP000253314"/>
    </source>
</evidence>
<evidence type="ECO:0000256" key="4">
    <source>
        <dbReference type="ARBA" id="ARBA00022833"/>
    </source>
</evidence>
<gene>
    <name evidence="9" type="primary">pepF</name>
    <name evidence="9" type="ORF">DS031_02765</name>
</gene>
<dbReference type="AlphaFoldDB" id="A0A366Y3H8"/>
<dbReference type="EMBL" id="QOCW01000002">
    <property type="protein sequence ID" value="RBW70934.1"/>
    <property type="molecule type" value="Genomic_DNA"/>
</dbReference>
<comment type="cofactor">
    <cofactor evidence="6">
        <name>Zn(2+)</name>
        <dbReference type="ChEBI" id="CHEBI:29105"/>
    </cofactor>
    <text evidence="6">Binds 1 zinc ion.</text>
</comment>
<proteinExistence type="inferred from homology"/>
<dbReference type="EC" id="3.4.24.-" evidence="6"/>
<dbReference type="GO" id="GO:0006518">
    <property type="term" value="P:peptide metabolic process"/>
    <property type="evidence" value="ECO:0007669"/>
    <property type="project" value="TreeGrafter"/>
</dbReference>
<accession>A0A366Y3H8</accession>
<dbReference type="PANTHER" id="PTHR11804">
    <property type="entry name" value="PROTEASE M3 THIMET OLIGOPEPTIDASE-RELATED"/>
    <property type="match status" value="1"/>
</dbReference>
<dbReference type="InterPro" id="IPR045090">
    <property type="entry name" value="Pept_M3A_M3B"/>
</dbReference>
<organism evidence="9 10">
    <name type="scientific">Bacillus taeanensis</name>
    <dbReference type="NCBI Taxonomy" id="273032"/>
    <lineage>
        <taxon>Bacteria</taxon>
        <taxon>Bacillati</taxon>
        <taxon>Bacillota</taxon>
        <taxon>Bacilli</taxon>
        <taxon>Bacillales</taxon>
        <taxon>Bacillaceae</taxon>
        <taxon>Bacillus</taxon>
    </lineage>
</organism>
<dbReference type="RefSeq" id="WP_113804412.1">
    <property type="nucleotide sequence ID" value="NZ_QOCW01000002.1"/>
</dbReference>
<reference evidence="9 10" key="1">
    <citation type="submission" date="2018-07" db="EMBL/GenBank/DDBJ databases">
        <title>Lottiidibacillus patelloidae gen. nov., sp. nov., isolated from the intestinal tract of a marine limpet and the reclassification of B. taeanensis BH030017T, B. algicola KMM 3737T and B. hwajinpoensis SW-72T as genus Lottiidibacillus.</title>
        <authorList>
            <person name="Liu R."/>
            <person name="Huang Z."/>
        </authorList>
    </citation>
    <scope>NUCLEOTIDE SEQUENCE [LARGE SCALE GENOMIC DNA]</scope>
    <source>
        <strain evidence="9 10">BH030017</strain>
    </source>
</reference>
<evidence type="ECO:0000259" key="7">
    <source>
        <dbReference type="Pfam" id="PF01432"/>
    </source>
</evidence>
<evidence type="ECO:0000256" key="3">
    <source>
        <dbReference type="ARBA" id="ARBA00022801"/>
    </source>
</evidence>
<dbReference type="Gene3D" id="1.10.1370.20">
    <property type="entry name" value="Oligoendopeptidase f, C-terminal domain"/>
    <property type="match status" value="1"/>
</dbReference>
<dbReference type="GO" id="GO:0046872">
    <property type="term" value="F:metal ion binding"/>
    <property type="evidence" value="ECO:0007669"/>
    <property type="project" value="UniProtKB-UniRule"/>
</dbReference>
<dbReference type="NCBIfam" id="TIGR00181">
    <property type="entry name" value="pepF"/>
    <property type="match status" value="1"/>
</dbReference>
<comment type="caution">
    <text evidence="9">The sequence shown here is derived from an EMBL/GenBank/DDBJ whole genome shotgun (WGS) entry which is preliminary data.</text>
</comment>
<evidence type="ECO:0000256" key="5">
    <source>
        <dbReference type="ARBA" id="ARBA00023049"/>
    </source>
</evidence>
<feature type="domain" description="Oligopeptidase F N-terminal" evidence="8">
    <location>
        <begin position="152"/>
        <end position="219"/>
    </location>
</feature>
<evidence type="ECO:0000256" key="1">
    <source>
        <dbReference type="ARBA" id="ARBA00022670"/>
    </source>
</evidence>
<dbReference type="Gene3D" id="1.10.287.830">
    <property type="entry name" value="putative peptidase helix hairpin domain like"/>
    <property type="match status" value="1"/>
</dbReference>
<keyword evidence="4 6" id="KW-0862">Zinc</keyword>
<dbReference type="InterPro" id="IPR042088">
    <property type="entry name" value="OligoPept_F_C"/>
</dbReference>
<name>A0A366Y3H8_9BACI</name>
<dbReference type="PANTHER" id="PTHR11804:SF84">
    <property type="entry name" value="SACCHAROLYSIN"/>
    <property type="match status" value="1"/>
</dbReference>
<keyword evidence="10" id="KW-1185">Reference proteome</keyword>
<sequence>MKKSLLIIFTVSILLFSIGIVSEVGYSAEKVYAEKEAAKPSYKNRSEIPEQYKWKLEHIYPNQQEWEKDIKKAIELANKFAKYEGKLIKSQKMLKKAIDDYSNLMRVHDKAYVYAHMMLDANSSNAKLQDLADRADKMSVSVRENTSWLSPEIAELSKKKINTYLRDESLTDYNYFISNIIRKKSHTLSKNMEELLAQSSPLASTPKNIFEMLTKDIQFPVITDKDGKELELTRSNFFSYLENDNREVRKKAFQLYYETLKKYQDTFAQTLGGEVKGNNFYAKARKYESAMEGSLISNNVPTKVYDQLIETVNQHLPLMHRYMALKKKMLGVEELHMYDIYTPIVQVEQNYISFEEAKKRVIEGLKPLGEEYTSVLKKGFEEGWIDVYPTKDKRGGAYQWSSYDTHPYVLLNYEGTRDDVSTIAHELGHAMQSYYTNNNQPYISSGYPIFTAEVASTMNEQLLWHNEYNSAKTKQEKIYLLNQRLENFRTTLFRQTQFAEFEKMIHEKDQKGESLNAEALKKVYKSLNEKYYGPVMISDEEIAMEWARIPHFYSSFYVYQYATSFAASTALAKQVLEEGETAVSRIRNNFLSAGSSDDPISILKEAGVDMSTAAPIEETMTVFKETLDELEKLLSEE</sequence>
<dbReference type="InterPro" id="IPR001567">
    <property type="entry name" value="Pept_M3A_M3B_dom"/>
</dbReference>
<comment type="function">
    <text evidence="6">Has oligopeptidase activity and degrades a variety of small bioactive peptides.</text>
</comment>
<protein>
    <recommendedName>
        <fullName evidence="6">Oligopeptidase F</fullName>
        <ecNumber evidence="6">3.4.24.-</ecNumber>
    </recommendedName>
</protein>
<dbReference type="Proteomes" id="UP000253314">
    <property type="component" value="Unassembled WGS sequence"/>
</dbReference>
<dbReference type="InterPro" id="IPR004438">
    <property type="entry name" value="Peptidase_M3B"/>
</dbReference>
<dbReference type="OrthoDB" id="9766487at2"/>
<evidence type="ECO:0000256" key="2">
    <source>
        <dbReference type="ARBA" id="ARBA00022723"/>
    </source>
</evidence>
<evidence type="ECO:0000259" key="8">
    <source>
        <dbReference type="Pfam" id="PF08439"/>
    </source>
</evidence>
<dbReference type="InterPro" id="IPR013647">
    <property type="entry name" value="OligopepF_N_dom"/>
</dbReference>
<keyword evidence="2 6" id="KW-0479">Metal-binding</keyword>
<keyword evidence="3 6" id="KW-0378">Hydrolase</keyword>
<dbReference type="GO" id="GO:0004222">
    <property type="term" value="F:metalloendopeptidase activity"/>
    <property type="evidence" value="ECO:0007669"/>
    <property type="project" value="UniProtKB-UniRule"/>
</dbReference>
<dbReference type="Pfam" id="PF08439">
    <property type="entry name" value="Peptidase_M3_N"/>
    <property type="match status" value="1"/>
</dbReference>
<evidence type="ECO:0000256" key="6">
    <source>
        <dbReference type="RuleBase" id="RU368091"/>
    </source>
</evidence>
<dbReference type="CDD" id="cd09608">
    <property type="entry name" value="M3B_PepF"/>
    <property type="match status" value="1"/>
</dbReference>
<dbReference type="SUPFAM" id="SSF55486">
    <property type="entry name" value="Metalloproteases ('zincins'), catalytic domain"/>
    <property type="match status" value="1"/>
</dbReference>
<evidence type="ECO:0000313" key="9">
    <source>
        <dbReference type="EMBL" id="RBW70934.1"/>
    </source>
</evidence>
<dbReference type="Gene3D" id="1.20.140.70">
    <property type="entry name" value="Oligopeptidase f, N-terminal domain"/>
    <property type="match status" value="1"/>
</dbReference>
<keyword evidence="1 6" id="KW-0645">Protease</keyword>